<evidence type="ECO:0000256" key="1">
    <source>
        <dbReference type="SAM" id="MobiDB-lite"/>
    </source>
</evidence>
<dbReference type="GO" id="GO:0015074">
    <property type="term" value="P:DNA integration"/>
    <property type="evidence" value="ECO:0007669"/>
    <property type="project" value="InterPro"/>
</dbReference>
<evidence type="ECO:0000313" key="2">
    <source>
        <dbReference type="EMBL" id="KAG9694097.1"/>
    </source>
</evidence>
<comment type="caution">
    <text evidence="2">The sequence shown here is derived from an EMBL/GenBank/DDBJ whole genome shotgun (WGS) entry which is preliminary data.</text>
</comment>
<protein>
    <submittedName>
        <fullName evidence="2">Uncharacterized protein</fullName>
    </submittedName>
</protein>
<gene>
    <name evidence="2" type="ORF">KCU76_g5483</name>
</gene>
<feature type="compositionally biased region" description="Basic and acidic residues" evidence="1">
    <location>
        <begin position="607"/>
        <end position="616"/>
    </location>
</feature>
<name>A0A9P8J8W1_AURME</name>
<dbReference type="GO" id="GO:0006310">
    <property type="term" value="P:DNA recombination"/>
    <property type="evidence" value="ECO:0007669"/>
    <property type="project" value="InterPro"/>
</dbReference>
<dbReference type="AlphaFoldDB" id="A0A9P8J8W1"/>
<sequence>MSGLAPPPARRQTLTEFFEGFFENDDGTTSILQLDDERLAQIEEIERTVGESAGFRVGAASTLTRHDRHLGEYRNTCILQFIKEGRQSELIIKNNRGPENDPLFFPEDREAFWKLVKIYLTWMMKQVQPRNSTDTRPRLATIANRRWSILHWARVYMTSPPTFRTLQAKTNSALYFAVNKFKVNTDRRDKPFFGRNELRYLIDHDLEKTDAFDVAESHHAVWTLALVCGVRPGAIGWSTHRRSNYLRWKDITIRRNTESPSKFDMTIEFPYMKGFQDANALERGHDADGCLRLTLRAPSNPDNILLSPTVRILAIALKRGLLAQYKNIEELLTGNHVEVMVSAEHLNDPIFLAATSGGRSLDMKRPASAAALSAYLNKRAKDAGFKSGTMYAFRRKAANNVDRAAGREALRQFMHHAPTSTVYETNYENANFDLDVTAIAMDEVMKPEQTSAQRAPILFRASLRADHATVQTRIDAYVNEHIDKTLDGHKATNERRRLKRLAWKALDAENQALQRETFTLEQLKARQAEIRGPSKLMNLIQNRFQKQKADGQDLEADELDELEDDENEDEEARLDLEELVGIDFSTHDEAEPDVEPDLSPAQSSSSSEKEASETIELGTDREFECGQVFDVPYDDVLYNFLEVMLEGDSQILSKGSSRPCQECLSDPTVPVEKKFRKYKNQSDLQRHLESNIHSPLKKWLRRVAAAQAQDGEGLARCYCGRAYAHLNKLQDHLEKVRDKGVEQDNPHFAGMTEDGWLQLNWEKSRRSVNNSRRIQAERQREREDLGRVRPQVEVLTERVPSTIVRGAYSGPQDPAATKRMQDFMQRTAHLPKLTPQSLKAKDEANGGGSVEWVTKEELRRGPSEHYKWVMESLKEMTGEPPAKKARK</sequence>
<organism evidence="2 3">
    <name type="scientific">Aureobasidium melanogenum</name>
    <name type="common">Aureobasidium pullulans var. melanogenum</name>
    <dbReference type="NCBI Taxonomy" id="46634"/>
    <lineage>
        <taxon>Eukaryota</taxon>
        <taxon>Fungi</taxon>
        <taxon>Dikarya</taxon>
        <taxon>Ascomycota</taxon>
        <taxon>Pezizomycotina</taxon>
        <taxon>Dothideomycetes</taxon>
        <taxon>Dothideomycetidae</taxon>
        <taxon>Dothideales</taxon>
        <taxon>Saccotheciaceae</taxon>
        <taxon>Aureobasidium</taxon>
    </lineage>
</organism>
<feature type="non-terminal residue" evidence="2">
    <location>
        <position position="887"/>
    </location>
</feature>
<dbReference type="EMBL" id="JAHFXF010000172">
    <property type="protein sequence ID" value="KAG9694097.1"/>
    <property type="molecule type" value="Genomic_DNA"/>
</dbReference>
<dbReference type="GO" id="GO:0003677">
    <property type="term" value="F:DNA binding"/>
    <property type="evidence" value="ECO:0007669"/>
    <property type="project" value="InterPro"/>
</dbReference>
<dbReference type="PANTHER" id="PTHR37535:SF3">
    <property type="entry name" value="FLUG DOMAIN-CONTAINING PROTEIN"/>
    <property type="match status" value="1"/>
</dbReference>
<dbReference type="Proteomes" id="UP000779574">
    <property type="component" value="Unassembled WGS sequence"/>
</dbReference>
<reference evidence="2" key="1">
    <citation type="journal article" date="2021" name="J Fungi (Basel)">
        <title>Virulence traits and population genomics of the black yeast Aureobasidium melanogenum.</title>
        <authorList>
            <person name="Cernosa A."/>
            <person name="Sun X."/>
            <person name="Gostincar C."/>
            <person name="Fang C."/>
            <person name="Gunde-Cimerman N."/>
            <person name="Song Z."/>
        </authorList>
    </citation>
    <scope>NUCLEOTIDE SEQUENCE</scope>
    <source>
        <strain evidence="2">EXF-9911</strain>
    </source>
</reference>
<reference evidence="2" key="2">
    <citation type="submission" date="2021-08" db="EMBL/GenBank/DDBJ databases">
        <authorList>
            <person name="Gostincar C."/>
            <person name="Sun X."/>
            <person name="Song Z."/>
            <person name="Gunde-Cimerman N."/>
        </authorList>
    </citation>
    <scope>NUCLEOTIDE SEQUENCE</scope>
    <source>
        <strain evidence="2">EXF-9911</strain>
    </source>
</reference>
<dbReference type="Gene3D" id="1.10.443.10">
    <property type="entry name" value="Intergrase catalytic core"/>
    <property type="match status" value="1"/>
</dbReference>
<evidence type="ECO:0000313" key="3">
    <source>
        <dbReference type="Proteomes" id="UP000779574"/>
    </source>
</evidence>
<proteinExistence type="predicted"/>
<dbReference type="OrthoDB" id="3847937at2759"/>
<feature type="region of interest" description="Disordered" evidence="1">
    <location>
        <begin position="588"/>
        <end position="616"/>
    </location>
</feature>
<dbReference type="InterPro" id="IPR013762">
    <property type="entry name" value="Integrase-like_cat_sf"/>
</dbReference>
<dbReference type="PANTHER" id="PTHR37535">
    <property type="entry name" value="FLUG DOMAIN PROTEIN"/>
    <property type="match status" value="1"/>
</dbReference>
<accession>A0A9P8J8W1</accession>